<protein>
    <recommendedName>
        <fullName evidence="3">(d)CMP kinase</fullName>
    </recommendedName>
</protein>
<dbReference type="AlphaFoldDB" id="A0A3G6J2E1"/>
<dbReference type="SUPFAM" id="SSF52540">
    <property type="entry name" value="P-loop containing nucleoside triphosphate hydrolases"/>
    <property type="match status" value="1"/>
</dbReference>
<dbReference type="RefSeq" id="WP_123933594.1">
    <property type="nucleotide sequence ID" value="NZ_CP033897.1"/>
</dbReference>
<dbReference type="EMBL" id="CP033897">
    <property type="protein sequence ID" value="AZA11138.1"/>
    <property type="molecule type" value="Genomic_DNA"/>
</dbReference>
<dbReference type="OrthoDB" id="3237545at2"/>
<dbReference type="KEGG" id="cgk:CGERO_04105"/>
<dbReference type="Gene3D" id="3.40.50.300">
    <property type="entry name" value="P-loop containing nucleotide triphosphate hydrolases"/>
    <property type="match status" value="1"/>
</dbReference>
<organism evidence="1 2">
    <name type="scientific">Corynebacterium gerontici</name>
    <dbReference type="NCBI Taxonomy" id="2079234"/>
    <lineage>
        <taxon>Bacteria</taxon>
        <taxon>Bacillati</taxon>
        <taxon>Actinomycetota</taxon>
        <taxon>Actinomycetes</taxon>
        <taxon>Mycobacteriales</taxon>
        <taxon>Corynebacteriaceae</taxon>
        <taxon>Corynebacterium</taxon>
    </lineage>
</organism>
<dbReference type="InterPro" id="IPR027417">
    <property type="entry name" value="P-loop_NTPase"/>
</dbReference>
<accession>A0A3G6J2E1</accession>
<sequence length="159" mass="17534">MIVLIDGPSGAGKTTFAHRLQSILGWQLVHLDDLYPGWGGLAQGSALVAEEVIPKRRVRHWDWQHGRPGVVSNLAPGPLIIEGVGALSQANLATARQAGEVFSIVLDGAPSWRKTRALSRDPDYALHWQQWAEQEAEHFASMPTPDVMWWEGEPTNVPM</sequence>
<dbReference type="Proteomes" id="UP000271587">
    <property type="component" value="Chromosome"/>
</dbReference>
<proteinExistence type="predicted"/>
<evidence type="ECO:0000313" key="2">
    <source>
        <dbReference type="Proteomes" id="UP000271587"/>
    </source>
</evidence>
<name>A0A3G6J2E1_9CORY</name>
<keyword evidence="2" id="KW-1185">Reference proteome</keyword>
<evidence type="ECO:0008006" key="3">
    <source>
        <dbReference type="Google" id="ProtNLM"/>
    </source>
</evidence>
<evidence type="ECO:0000313" key="1">
    <source>
        <dbReference type="EMBL" id="AZA11138.1"/>
    </source>
</evidence>
<reference evidence="1 2" key="1">
    <citation type="submission" date="2018-11" db="EMBL/GenBank/DDBJ databases">
        <authorList>
            <person name="Kleinhagauer T."/>
            <person name="Glaeser S.P."/>
            <person name="Spergser J."/>
            <person name="Ruckert C."/>
            <person name="Kaempfer P."/>
            <person name="Busse H.-J."/>
        </authorList>
    </citation>
    <scope>NUCLEOTIDE SEQUENCE [LARGE SCALE GENOMIC DNA]</scope>
    <source>
        <strain evidence="1 2">W8</strain>
    </source>
</reference>
<gene>
    <name evidence="1" type="ORF">CGERO_04105</name>
</gene>